<reference evidence="1 2" key="1">
    <citation type="submission" date="2019-08" db="EMBL/GenBank/DDBJ databases">
        <title>Comparison of rpoB and gyrB Sequences from Mobiluncus Species and Development of a Multiplex PCR Method for Clinical Detection of Mobiluncus curtisii and Mobiluncus mulieris.</title>
        <authorList>
            <person name="Yang L."/>
            <person name="Shen Y."/>
            <person name="Xu G."/>
            <person name="Shu L.-B."/>
            <person name="Hu J."/>
            <person name="Zhang R."/>
            <person name="Wang Y."/>
            <person name="Zhou H.-W."/>
            <person name="Zhang X."/>
        </authorList>
    </citation>
    <scope>NUCLEOTIDE SEQUENCE [LARGE SCALE GENOMIC DNA]</scope>
    <source>
        <strain evidence="1 2">M26</strain>
    </source>
</reference>
<evidence type="ECO:0000313" key="1">
    <source>
        <dbReference type="EMBL" id="MCU9969812.1"/>
    </source>
</evidence>
<proteinExistence type="predicted"/>
<sequence>MQLQLSFIDLPCELIGQSAMGGQSSNLDNFQDYFTINKTGSTLDVKQTVPYWSENRPSLSGILFQKYTVAINLNDYASLGIDEVLISTASHLTLQGLNVPRLSVHANPAGVDISRSQFQELDLRGGACSFTLSNVAVANSVNIDIHSASVNWKPAPHELTLELKQVSGSVTCGGKRMDAPHTYRRGSGSPRVVVNCIGGSVNLG</sequence>
<accession>A0ABD4U010</accession>
<organism evidence="1 2">
    <name type="scientific">Mobiluncus mulieris</name>
    <dbReference type="NCBI Taxonomy" id="2052"/>
    <lineage>
        <taxon>Bacteria</taxon>
        <taxon>Bacillati</taxon>
        <taxon>Actinomycetota</taxon>
        <taxon>Actinomycetes</taxon>
        <taxon>Actinomycetales</taxon>
        <taxon>Actinomycetaceae</taxon>
        <taxon>Mobiluncus</taxon>
    </lineage>
</organism>
<dbReference type="Gene3D" id="2.160.20.120">
    <property type="match status" value="1"/>
</dbReference>
<dbReference type="RefSeq" id="WP_169770486.1">
    <property type="nucleotide sequence ID" value="NZ_JABCUU010000014.1"/>
</dbReference>
<evidence type="ECO:0000313" key="2">
    <source>
        <dbReference type="Proteomes" id="UP001209486"/>
    </source>
</evidence>
<dbReference type="Proteomes" id="UP001209486">
    <property type="component" value="Unassembled WGS sequence"/>
</dbReference>
<dbReference type="AlphaFoldDB" id="A0ABD4U010"/>
<comment type="caution">
    <text evidence="1">The sequence shown here is derived from an EMBL/GenBank/DDBJ whole genome shotgun (WGS) entry which is preliminary data.</text>
</comment>
<evidence type="ECO:0008006" key="3">
    <source>
        <dbReference type="Google" id="ProtNLM"/>
    </source>
</evidence>
<dbReference type="EMBL" id="VSZY01000027">
    <property type="protein sequence ID" value="MCU9969812.1"/>
    <property type="molecule type" value="Genomic_DNA"/>
</dbReference>
<name>A0ABD4U010_9ACTO</name>
<gene>
    <name evidence="1" type="ORF">FYZ43_10570</name>
</gene>
<protein>
    <recommendedName>
        <fullName evidence="3">Adhesin domain-containing protein</fullName>
    </recommendedName>
</protein>